<dbReference type="PROSITE" id="PS01274">
    <property type="entry name" value="COA_TRANSF_2"/>
    <property type="match status" value="1"/>
</dbReference>
<sequence>MSYSVKHYIAWRCAQELSLGCVNLGIGIPTLVADYLPKGVVTLHSENGILGAGPEPGPDFVVDPENMDLVNASGVQPITALPHASYFDSSLSFCIMRGGHLDATVIGALQVSETGDIASWAVPGKDVLGVGGAMDLVVGAKRVIAAMTHLSPKGEPKILPECTYPLTAKNRVDTIVTEYAVFKFREGKLYLVEMVDELTFEQLKEMTPASYEIADDFKWVKRDSITEEQLVLK</sequence>
<name>A0A942STN3_9BACI</name>
<keyword evidence="5" id="KW-1185">Reference proteome</keyword>
<organism evidence="3">
    <name type="scientific">Neobacillus citreus</name>
    <dbReference type="NCBI Taxonomy" id="2833578"/>
    <lineage>
        <taxon>Bacteria</taxon>
        <taxon>Bacillati</taxon>
        <taxon>Bacillota</taxon>
        <taxon>Bacilli</taxon>
        <taxon>Bacillales</taxon>
        <taxon>Bacillaceae</taxon>
        <taxon>Neobacillus</taxon>
    </lineage>
</organism>
<dbReference type="InterPro" id="IPR004165">
    <property type="entry name" value="CoA_trans_fam_I"/>
</dbReference>
<comment type="caution">
    <text evidence="3">The sequence shown here is derived from an EMBL/GenBank/DDBJ whole genome shotgun (WGS) entry which is preliminary data.</text>
</comment>
<dbReference type="RefSeq" id="WP_213139949.1">
    <property type="nucleotide sequence ID" value="NZ_JAGYPE020000004.1"/>
</dbReference>
<dbReference type="AlphaFoldDB" id="A0A942STN3"/>
<dbReference type="InterPro" id="IPR037171">
    <property type="entry name" value="NagB/RpiA_transferase-like"/>
</dbReference>
<evidence type="ECO:0000313" key="5">
    <source>
        <dbReference type="Proteomes" id="UP000677265"/>
    </source>
</evidence>
<evidence type="ECO:0000256" key="1">
    <source>
        <dbReference type="ARBA" id="ARBA00007047"/>
    </source>
</evidence>
<gene>
    <name evidence="4" type="ORF">KHB02_004290</name>
    <name evidence="3" type="ORF">KHB02_00760</name>
</gene>
<protein>
    <submittedName>
        <fullName evidence="3">3-oxoacid CoA-transferase subunit B</fullName>
    </submittedName>
</protein>
<evidence type="ECO:0000256" key="2">
    <source>
        <dbReference type="ARBA" id="ARBA00022679"/>
    </source>
</evidence>
<comment type="similarity">
    <text evidence="1">Belongs to the 3-oxoacid CoA-transferase subunit B family.</text>
</comment>
<dbReference type="EMBL" id="JAGYPE020000004">
    <property type="protein sequence ID" value="MCH6264743.1"/>
    <property type="molecule type" value="Genomic_DNA"/>
</dbReference>
<dbReference type="SMART" id="SM00882">
    <property type="entry name" value="CoA_trans"/>
    <property type="match status" value="1"/>
</dbReference>
<dbReference type="SUPFAM" id="SSF100950">
    <property type="entry name" value="NagB/RpiA/CoA transferase-like"/>
    <property type="match status" value="1"/>
</dbReference>
<keyword evidence="2" id="KW-0808">Transferase</keyword>
<dbReference type="NCBIfam" id="TIGR02428">
    <property type="entry name" value="pcaJ_scoB_fam"/>
    <property type="match status" value="1"/>
</dbReference>
<evidence type="ECO:0000313" key="3">
    <source>
        <dbReference type="EMBL" id="MBS4179907.1"/>
    </source>
</evidence>
<proteinExistence type="inferred from homology"/>
<dbReference type="Pfam" id="PF01144">
    <property type="entry name" value="CoA_trans"/>
    <property type="match status" value="1"/>
</dbReference>
<reference evidence="3" key="1">
    <citation type="submission" date="2021-05" db="EMBL/GenBank/DDBJ databases">
        <title>Novel Bacillus species.</title>
        <authorList>
            <person name="Liu G."/>
        </authorList>
    </citation>
    <scope>NUCLEOTIDE SEQUENCE</scope>
    <source>
        <strain evidence="3 5">FJAT-50051</strain>
    </source>
</reference>
<dbReference type="PANTHER" id="PTHR13707:SF57">
    <property type="entry name" value="SUCCINYL-COA:3-KETOACID COENZYME A TRANSFERASE SUBUNIT B-RELATED"/>
    <property type="match status" value="1"/>
</dbReference>
<evidence type="ECO:0000313" key="4">
    <source>
        <dbReference type="EMBL" id="MCH6264743.1"/>
    </source>
</evidence>
<dbReference type="EMBL" id="JAGYPE010000001">
    <property type="protein sequence ID" value="MBS4179907.1"/>
    <property type="molecule type" value="Genomic_DNA"/>
</dbReference>
<dbReference type="Proteomes" id="UP000677265">
    <property type="component" value="Unassembled WGS sequence"/>
</dbReference>
<dbReference type="InterPro" id="IPR012791">
    <property type="entry name" value="3-oxoacid_CoA-transf_B"/>
</dbReference>
<dbReference type="Gene3D" id="3.40.1080.10">
    <property type="entry name" value="Glutaconate Coenzyme A-transferase"/>
    <property type="match status" value="1"/>
</dbReference>
<dbReference type="PANTHER" id="PTHR13707">
    <property type="entry name" value="KETOACID-COENZYME A TRANSFERASE"/>
    <property type="match status" value="1"/>
</dbReference>
<dbReference type="InterPro" id="IPR004164">
    <property type="entry name" value="CoA_transf_AS"/>
</dbReference>
<accession>A0A942STN3</accession>
<dbReference type="GO" id="GO:0008410">
    <property type="term" value="F:CoA-transferase activity"/>
    <property type="evidence" value="ECO:0007669"/>
    <property type="project" value="InterPro"/>
</dbReference>